<protein>
    <submittedName>
        <fullName evidence="4">ATPase, T2SS/T4P/T4SS family</fullName>
    </submittedName>
</protein>
<dbReference type="PANTHER" id="PTHR30486:SF6">
    <property type="entry name" value="TYPE IV PILUS RETRACTATION ATPASE PILT"/>
    <property type="match status" value="1"/>
</dbReference>
<organism evidence="4 5">
    <name type="scientific">Camelimonas fluminis</name>
    <dbReference type="NCBI Taxonomy" id="1576911"/>
    <lineage>
        <taxon>Bacteria</taxon>
        <taxon>Pseudomonadati</taxon>
        <taxon>Pseudomonadota</taxon>
        <taxon>Alphaproteobacteria</taxon>
        <taxon>Hyphomicrobiales</taxon>
        <taxon>Chelatococcaceae</taxon>
        <taxon>Camelimonas</taxon>
    </lineage>
</organism>
<accession>A0ABV7UJG6</accession>
<evidence type="ECO:0000256" key="2">
    <source>
        <dbReference type="SAM" id="MobiDB-lite"/>
    </source>
</evidence>
<comment type="caution">
    <text evidence="4">The sequence shown here is derived from an EMBL/GenBank/DDBJ whole genome shotgun (WGS) entry which is preliminary data.</text>
</comment>
<dbReference type="PANTHER" id="PTHR30486">
    <property type="entry name" value="TWITCHING MOTILITY PROTEIN PILT"/>
    <property type="match status" value="1"/>
</dbReference>
<dbReference type="InterPro" id="IPR001482">
    <property type="entry name" value="T2SS/T4SS_dom"/>
</dbReference>
<dbReference type="RefSeq" id="WP_191321104.1">
    <property type="nucleotide sequence ID" value="NZ_BNCG01000042.1"/>
</dbReference>
<dbReference type="SUPFAM" id="SSF52540">
    <property type="entry name" value="P-loop containing nucleoside triphosphate hydrolases"/>
    <property type="match status" value="1"/>
</dbReference>
<dbReference type="Proteomes" id="UP001595704">
    <property type="component" value="Unassembled WGS sequence"/>
</dbReference>
<reference evidence="5" key="1">
    <citation type="journal article" date="2019" name="Int. J. Syst. Evol. Microbiol.">
        <title>The Global Catalogue of Microorganisms (GCM) 10K type strain sequencing project: providing services to taxonomists for standard genome sequencing and annotation.</title>
        <authorList>
            <consortium name="The Broad Institute Genomics Platform"/>
            <consortium name="The Broad Institute Genome Sequencing Center for Infectious Disease"/>
            <person name="Wu L."/>
            <person name="Ma J."/>
        </authorList>
    </citation>
    <scope>NUCLEOTIDE SEQUENCE [LARGE SCALE GENOMIC DNA]</scope>
    <source>
        <strain evidence="5">KCTC 42282</strain>
    </source>
</reference>
<name>A0ABV7UJG6_9HYPH</name>
<feature type="domain" description="AAA+ ATPase" evidence="3">
    <location>
        <begin position="47"/>
        <end position="198"/>
    </location>
</feature>
<dbReference type="Gene3D" id="3.40.50.300">
    <property type="entry name" value="P-loop containing nucleotide triphosphate hydrolases"/>
    <property type="match status" value="1"/>
</dbReference>
<feature type="region of interest" description="Disordered" evidence="2">
    <location>
        <begin position="1"/>
        <end position="26"/>
    </location>
</feature>
<dbReference type="InterPro" id="IPR003593">
    <property type="entry name" value="AAA+_ATPase"/>
</dbReference>
<evidence type="ECO:0000313" key="5">
    <source>
        <dbReference type="Proteomes" id="UP001595704"/>
    </source>
</evidence>
<dbReference type="InterPro" id="IPR050921">
    <property type="entry name" value="T4SS_GSP_E_ATPase"/>
</dbReference>
<evidence type="ECO:0000313" key="4">
    <source>
        <dbReference type="EMBL" id="MFC3638851.1"/>
    </source>
</evidence>
<sequence>MKQQDSSLDRWGISMRSEPQRRRVSNVMKKNADPDNSYTKIFNSITRGDHVLISGATGAGKTSLLRAMAEHIDPNLRIVTIEDTRELVIPHRNRCHLVMQRSGKNNEFDYKSVVDLIVRMTPDVVMAGEISTTNAGAIWELMRSGHGHFMSTIHADSPEEAISSFMTRIAHTHPAEVADRDAARADMLNRLRVIQLKREGEKRRVTAIL</sequence>
<evidence type="ECO:0000256" key="1">
    <source>
        <dbReference type="ARBA" id="ARBA00006611"/>
    </source>
</evidence>
<dbReference type="Pfam" id="PF00437">
    <property type="entry name" value="T2SSE"/>
    <property type="match status" value="1"/>
</dbReference>
<keyword evidence="5" id="KW-1185">Reference proteome</keyword>
<dbReference type="SMART" id="SM00382">
    <property type="entry name" value="AAA"/>
    <property type="match status" value="1"/>
</dbReference>
<gene>
    <name evidence="4" type="ORF">ACFONL_16030</name>
</gene>
<comment type="similarity">
    <text evidence="1">Belongs to the GSP E family.</text>
</comment>
<proteinExistence type="inferred from homology"/>
<evidence type="ECO:0000259" key="3">
    <source>
        <dbReference type="SMART" id="SM00382"/>
    </source>
</evidence>
<dbReference type="InterPro" id="IPR027417">
    <property type="entry name" value="P-loop_NTPase"/>
</dbReference>
<dbReference type="EMBL" id="JBHRYC010000079">
    <property type="protein sequence ID" value="MFC3638851.1"/>
    <property type="molecule type" value="Genomic_DNA"/>
</dbReference>